<accession>A0A150RX28</accession>
<evidence type="ECO:0008006" key="3">
    <source>
        <dbReference type="Google" id="ProtNLM"/>
    </source>
</evidence>
<dbReference type="EMBL" id="JEMB01001845">
    <property type="protein sequence ID" value="KYF84792.1"/>
    <property type="molecule type" value="Genomic_DNA"/>
</dbReference>
<dbReference type="AlphaFoldDB" id="A0A150RX28"/>
<evidence type="ECO:0000313" key="1">
    <source>
        <dbReference type="EMBL" id="KYF84792.1"/>
    </source>
</evidence>
<dbReference type="Proteomes" id="UP000075635">
    <property type="component" value="Unassembled WGS sequence"/>
</dbReference>
<name>A0A150RX28_SORCE</name>
<organism evidence="1 2">
    <name type="scientific">Sorangium cellulosum</name>
    <name type="common">Polyangium cellulosum</name>
    <dbReference type="NCBI Taxonomy" id="56"/>
    <lineage>
        <taxon>Bacteria</taxon>
        <taxon>Pseudomonadati</taxon>
        <taxon>Myxococcota</taxon>
        <taxon>Polyangia</taxon>
        <taxon>Polyangiales</taxon>
        <taxon>Polyangiaceae</taxon>
        <taxon>Sorangium</taxon>
    </lineage>
</organism>
<sequence>MAVPAALRQRSRFEPSGVLPRPGEARYLVVSDDTGQKDADDEGVPWLFAMSAAGAVDPEPVPVTGVAELVDIESIAAGDGDDVYLLSSQGYSAKGKRKKARTALLRLRPEGRGFRADASVHLAELLDAASPAVLAGLGLPGGTRPLEIEGMAYRDGALYFGLKAPLDAQGNALVWKLDAPRALFESKRLDVARLELWARARLDVELDGAPTPGGISDLCFLPDGSLAIASTPSTADGAAGALFHVLRPEAGVLSPRLLRRFPGQKPEGISLSLSPGNMIVVFDAGADEPSFLELPWQG</sequence>
<protein>
    <recommendedName>
        <fullName evidence="3">Phytase-like domain-containing protein</fullName>
    </recommendedName>
</protein>
<proteinExistence type="predicted"/>
<reference evidence="1 2" key="1">
    <citation type="submission" date="2014-02" db="EMBL/GenBank/DDBJ databases">
        <title>The small core and large imbalanced accessory genome model reveals a collaborative survival strategy of Sorangium cellulosum strains in nature.</title>
        <authorList>
            <person name="Han K."/>
            <person name="Peng R."/>
            <person name="Blom J."/>
            <person name="Li Y.-Z."/>
        </authorList>
    </citation>
    <scope>NUCLEOTIDE SEQUENCE [LARGE SCALE GENOMIC DNA]</scope>
    <source>
        <strain evidence="1 2">So0011-07</strain>
    </source>
</reference>
<comment type="caution">
    <text evidence="1">The sequence shown here is derived from an EMBL/GenBank/DDBJ whole genome shotgun (WGS) entry which is preliminary data.</text>
</comment>
<dbReference type="SUPFAM" id="SSF50956">
    <property type="entry name" value="Thermostable phytase (3-phytase)"/>
    <property type="match status" value="1"/>
</dbReference>
<evidence type="ECO:0000313" key="2">
    <source>
        <dbReference type="Proteomes" id="UP000075635"/>
    </source>
</evidence>
<gene>
    <name evidence="1" type="ORF">BE17_05095</name>
</gene>